<keyword evidence="4" id="KW-1185">Reference proteome</keyword>
<accession>A0A830HWE1</accession>
<name>A0A830HWE1_9CHLO</name>
<dbReference type="EMBL" id="BNJQ01000036">
    <property type="protein sequence ID" value="GHP11756.1"/>
    <property type="molecule type" value="Genomic_DNA"/>
</dbReference>
<feature type="signal peptide" evidence="2">
    <location>
        <begin position="1"/>
        <end position="18"/>
    </location>
</feature>
<gene>
    <name evidence="3" type="ORF">PPROV_001048400</name>
</gene>
<feature type="chain" id="PRO_5032602203" evidence="2">
    <location>
        <begin position="19"/>
        <end position="241"/>
    </location>
</feature>
<evidence type="ECO:0000256" key="2">
    <source>
        <dbReference type="SAM" id="SignalP"/>
    </source>
</evidence>
<evidence type="ECO:0000256" key="1">
    <source>
        <dbReference type="SAM" id="MobiDB-lite"/>
    </source>
</evidence>
<keyword evidence="2" id="KW-0732">Signal</keyword>
<evidence type="ECO:0000313" key="4">
    <source>
        <dbReference type="Proteomes" id="UP000660262"/>
    </source>
</evidence>
<reference evidence="3" key="1">
    <citation type="submission" date="2020-10" db="EMBL/GenBank/DDBJ databases">
        <title>Unveiling of a novel bifunctional photoreceptor, Dualchrome1, isolated from a cosmopolitan green alga.</title>
        <authorList>
            <person name="Suzuki S."/>
            <person name="Kawachi M."/>
        </authorList>
    </citation>
    <scope>NUCLEOTIDE SEQUENCE</scope>
    <source>
        <strain evidence="3">NIES 2893</strain>
    </source>
</reference>
<protein>
    <submittedName>
        <fullName evidence="3">Uncharacterized protein</fullName>
    </submittedName>
</protein>
<feature type="compositionally biased region" description="Basic and acidic residues" evidence="1">
    <location>
        <begin position="224"/>
        <end position="241"/>
    </location>
</feature>
<comment type="caution">
    <text evidence="3">The sequence shown here is derived from an EMBL/GenBank/DDBJ whole genome shotgun (WGS) entry which is preliminary data.</text>
</comment>
<evidence type="ECO:0000313" key="3">
    <source>
        <dbReference type="EMBL" id="GHP11756.1"/>
    </source>
</evidence>
<feature type="region of interest" description="Disordered" evidence="1">
    <location>
        <begin position="190"/>
        <end position="241"/>
    </location>
</feature>
<proteinExistence type="predicted"/>
<dbReference type="Proteomes" id="UP000660262">
    <property type="component" value="Unassembled WGS sequence"/>
</dbReference>
<dbReference type="AlphaFoldDB" id="A0A830HWE1"/>
<organism evidence="3 4">
    <name type="scientific">Pycnococcus provasolii</name>
    <dbReference type="NCBI Taxonomy" id="41880"/>
    <lineage>
        <taxon>Eukaryota</taxon>
        <taxon>Viridiplantae</taxon>
        <taxon>Chlorophyta</taxon>
        <taxon>Pseudoscourfieldiophyceae</taxon>
        <taxon>Pseudoscourfieldiales</taxon>
        <taxon>Pycnococcaceae</taxon>
        <taxon>Pycnococcus</taxon>
    </lineage>
</organism>
<sequence>MSWRDTLFVWRGQLVVLGALLEEGEEDVGSSSEKGACSWRGYWVGVDAANAAACSMPRPYRFGASEADGEFVAALAGAPIPCVEPILASSSKYTLDGDQWHDDESHEIVVSQHSDVDGARLVAASGYNEFGHFVSVGSLEGGVLCLARRYLEKRDERCVMRAQQVLNVAAASGAVGGEAPWRTAAKMMGAALQPRKRARGGASEQPATAGSGGNEVKGRGRPPKSADGRRQRERGEGGTYT</sequence>